<feature type="transmembrane region" description="Helical" evidence="1">
    <location>
        <begin position="12"/>
        <end position="35"/>
    </location>
</feature>
<dbReference type="EMBL" id="KU501220">
    <property type="protein sequence ID" value="AML60661.1"/>
    <property type="molecule type" value="Genomic_DNA"/>
</dbReference>
<keyword evidence="1" id="KW-1133">Transmembrane helix</keyword>
<keyword evidence="1" id="KW-0472">Membrane</keyword>
<reference evidence="2" key="1">
    <citation type="journal article" date="2016" name="Genome Biol. Evol.">
        <title>A Comparative Analysis of Mitochondrial Genomes in Eustigmatophyte Algae.</title>
        <authorList>
            <person name="Sevcikova T."/>
            <person name="Klimes V."/>
            <person name="Zbrankova V."/>
            <person name="Strnad H."/>
            <person name="Hroudova M."/>
            <person name="Vlcek C."/>
            <person name="Elias M."/>
        </authorList>
    </citation>
    <scope>NUCLEOTIDE SEQUENCE</scope>
    <source>
        <strain evidence="2">CCALA 838</strain>
    </source>
</reference>
<accession>A0A140F2M7</accession>
<protein>
    <submittedName>
        <fullName evidence="2">Uncharacterized protein</fullName>
    </submittedName>
</protein>
<organism evidence="2">
    <name type="scientific">Trachydiscus minutus</name>
    <dbReference type="NCBI Taxonomy" id="1032745"/>
    <lineage>
        <taxon>Eukaryota</taxon>
        <taxon>Sar</taxon>
        <taxon>Stramenopiles</taxon>
        <taxon>Ochrophyta</taxon>
        <taxon>Eustigmatophyceae</taxon>
        <taxon>Goniochloridales</taxon>
        <taxon>Goniochloridaceae</taxon>
        <taxon>Trachydiscus</taxon>
    </lineage>
</organism>
<keyword evidence="2" id="KW-0496">Mitochondrion</keyword>
<evidence type="ECO:0000313" key="2">
    <source>
        <dbReference type="EMBL" id="AML60661.1"/>
    </source>
</evidence>
<keyword evidence="1" id="KW-0812">Transmembrane</keyword>
<geneLocation type="mitochondrion" evidence="2"/>
<dbReference type="RefSeq" id="YP_009237650.1">
    <property type="nucleotide sequence ID" value="NC_029643.1"/>
</dbReference>
<sequence length="203" mass="23511">MKKRFYIENLRYKYFFSQNVVTFSRVVVLFSFYLLFNFPTIYPAIFPIHCIGTVIFMSSVSVDIFNIVSRPRLPDKIKIYHPLLQNRYGPITEIVINKAVPLCASIAGYAASGYLAFAGGFKALNGISEIDPIRNDLLNRYYRFPLTHKWNEMSLSAWSTFRNKPRVCELSYDRQIFVFLEREGQFVETVAKAAANLCDIKKD</sequence>
<name>A0A140F2M7_9STRA</name>
<gene>
    <name evidence="2" type="primary">orf203</name>
</gene>
<dbReference type="GeneID" id="26994715"/>
<proteinExistence type="predicted"/>
<evidence type="ECO:0000256" key="1">
    <source>
        <dbReference type="SAM" id="Phobius"/>
    </source>
</evidence>
<dbReference type="AlphaFoldDB" id="A0A140F2M7"/>
<feature type="transmembrane region" description="Helical" evidence="1">
    <location>
        <begin position="41"/>
        <end position="68"/>
    </location>
</feature>